<dbReference type="InterPro" id="IPR056002">
    <property type="entry name" value="DUF7580"/>
</dbReference>
<evidence type="ECO:0000259" key="2">
    <source>
        <dbReference type="Pfam" id="PF24476"/>
    </source>
</evidence>
<sequence>MEVASFVFGAIPIALYALDNYQRCLKPAKNFWKYDIILEQIKMNIYLQQEQLNATMVGLGLHNPTTEQLRDHLRLVFTEEKCEKFINILERMGKLLEDMMKNLDIDTQGKPKWSDDTPERAEWEWKRVKQSFGDKKRKELIEELQYWNSGLKAIVEKVEIPLPDEDTNSLVRKIQARLGARQRDKIREELGFVYQALHKTGWTCRCSEHRAVIRLSWHNEKTSAGGNFGFDFAALRAPPPWHQISINLEDREVDRLMPPTPATSRSPSPSNRESKKRFPMFHIRLGRKKKQDSIDEAHAADTAQALHPPLSNPPLPQQISCMCAFINGARENKAGVIQIERSGSTGNHLVVKLLRESPTDTNSEARLLGSLLLNPGPRRQPGVFLLSRKQRLEIAAAVTWAALYLFGTPWFGSDWNGKDDVQVFLQTQGQQHHRAAVQVTHIGISYVFRPEASRDTTTPARDGFTFQTRQIRNRGLFTLGILLVELCLGKTFEQIHQEAQEDDLSSLPGRAGEISSTPAPPSVYDIATELIDTIFANEGDLYGNAVQRCLRCEFPGRDVTKDFSFQTFRKDFLDGVVAPIQATFESCL</sequence>
<feature type="region of interest" description="Disordered" evidence="1">
    <location>
        <begin position="256"/>
        <end position="279"/>
    </location>
</feature>
<dbReference type="AlphaFoldDB" id="A0AA40DNZ4"/>
<keyword evidence="4" id="KW-1185">Reference proteome</keyword>
<organism evidence="3 4">
    <name type="scientific">Lasiosphaeris hirsuta</name>
    <dbReference type="NCBI Taxonomy" id="260670"/>
    <lineage>
        <taxon>Eukaryota</taxon>
        <taxon>Fungi</taxon>
        <taxon>Dikarya</taxon>
        <taxon>Ascomycota</taxon>
        <taxon>Pezizomycotina</taxon>
        <taxon>Sordariomycetes</taxon>
        <taxon>Sordariomycetidae</taxon>
        <taxon>Sordariales</taxon>
        <taxon>Lasiosphaeriaceae</taxon>
        <taxon>Lasiosphaeris</taxon>
    </lineage>
</organism>
<dbReference type="PANTHER" id="PTHR35186">
    <property type="entry name" value="ANK_REP_REGION DOMAIN-CONTAINING PROTEIN"/>
    <property type="match status" value="1"/>
</dbReference>
<gene>
    <name evidence="3" type="ORF">B0H67DRAFT_646098</name>
</gene>
<proteinExistence type="predicted"/>
<feature type="domain" description="DUF7580" evidence="2">
    <location>
        <begin position="181"/>
        <end position="584"/>
    </location>
</feature>
<name>A0AA40DNZ4_9PEZI</name>
<dbReference type="EMBL" id="JAUKUA010000005">
    <property type="protein sequence ID" value="KAK0710659.1"/>
    <property type="molecule type" value="Genomic_DNA"/>
</dbReference>
<reference evidence="3" key="1">
    <citation type="submission" date="2023-06" db="EMBL/GenBank/DDBJ databases">
        <title>Genome-scale phylogeny and comparative genomics of the fungal order Sordariales.</title>
        <authorList>
            <consortium name="Lawrence Berkeley National Laboratory"/>
            <person name="Hensen N."/>
            <person name="Bonometti L."/>
            <person name="Westerberg I."/>
            <person name="Brannstrom I.O."/>
            <person name="Guillou S."/>
            <person name="Cros-Aarteil S."/>
            <person name="Calhoun S."/>
            <person name="Haridas S."/>
            <person name="Kuo A."/>
            <person name="Mondo S."/>
            <person name="Pangilinan J."/>
            <person name="Riley R."/>
            <person name="Labutti K."/>
            <person name="Andreopoulos B."/>
            <person name="Lipzen A."/>
            <person name="Chen C."/>
            <person name="Yanf M."/>
            <person name="Daum C."/>
            <person name="Ng V."/>
            <person name="Clum A."/>
            <person name="Steindorff A."/>
            <person name="Ohm R."/>
            <person name="Martin F."/>
            <person name="Silar P."/>
            <person name="Natvig D."/>
            <person name="Lalanne C."/>
            <person name="Gautier V."/>
            <person name="Ament-Velasquez S.L."/>
            <person name="Kruys A."/>
            <person name="Hutchinson M.I."/>
            <person name="Powell A.J."/>
            <person name="Barry K."/>
            <person name="Miller A.N."/>
            <person name="Grigoriev I.V."/>
            <person name="Debuchy R."/>
            <person name="Gladieux P."/>
            <person name="Thoren M.H."/>
            <person name="Johannesson H."/>
        </authorList>
    </citation>
    <scope>NUCLEOTIDE SEQUENCE</scope>
    <source>
        <strain evidence="3">SMH4607-1</strain>
    </source>
</reference>
<dbReference type="PANTHER" id="PTHR35186:SF4">
    <property type="entry name" value="PRION-INHIBITION AND PROPAGATION HELO DOMAIN-CONTAINING PROTEIN"/>
    <property type="match status" value="1"/>
</dbReference>
<evidence type="ECO:0000313" key="4">
    <source>
        <dbReference type="Proteomes" id="UP001172102"/>
    </source>
</evidence>
<evidence type="ECO:0000313" key="3">
    <source>
        <dbReference type="EMBL" id="KAK0710659.1"/>
    </source>
</evidence>
<dbReference type="Pfam" id="PF24476">
    <property type="entry name" value="DUF7580"/>
    <property type="match status" value="1"/>
</dbReference>
<dbReference type="Proteomes" id="UP001172102">
    <property type="component" value="Unassembled WGS sequence"/>
</dbReference>
<protein>
    <recommendedName>
        <fullName evidence="2">DUF7580 domain-containing protein</fullName>
    </recommendedName>
</protein>
<evidence type="ECO:0000256" key="1">
    <source>
        <dbReference type="SAM" id="MobiDB-lite"/>
    </source>
</evidence>
<comment type="caution">
    <text evidence="3">The sequence shown here is derived from an EMBL/GenBank/DDBJ whole genome shotgun (WGS) entry which is preliminary data.</text>
</comment>
<accession>A0AA40DNZ4</accession>